<dbReference type="Proteomes" id="UP001367676">
    <property type="component" value="Unassembled WGS sequence"/>
</dbReference>
<evidence type="ECO:0000313" key="2">
    <source>
        <dbReference type="EMBL" id="KAK7601151.1"/>
    </source>
</evidence>
<evidence type="ECO:0000313" key="3">
    <source>
        <dbReference type="Proteomes" id="UP001367676"/>
    </source>
</evidence>
<feature type="compositionally biased region" description="Basic and acidic residues" evidence="1">
    <location>
        <begin position="12"/>
        <end position="38"/>
    </location>
</feature>
<dbReference type="AlphaFoldDB" id="A0AAN9TND7"/>
<organism evidence="2 3">
    <name type="scientific">Parthenolecanium corni</name>
    <dbReference type="NCBI Taxonomy" id="536013"/>
    <lineage>
        <taxon>Eukaryota</taxon>
        <taxon>Metazoa</taxon>
        <taxon>Ecdysozoa</taxon>
        <taxon>Arthropoda</taxon>
        <taxon>Hexapoda</taxon>
        <taxon>Insecta</taxon>
        <taxon>Pterygota</taxon>
        <taxon>Neoptera</taxon>
        <taxon>Paraneoptera</taxon>
        <taxon>Hemiptera</taxon>
        <taxon>Sternorrhyncha</taxon>
        <taxon>Coccoidea</taxon>
        <taxon>Coccidae</taxon>
        <taxon>Parthenolecanium</taxon>
    </lineage>
</organism>
<comment type="caution">
    <text evidence="2">The sequence shown here is derived from an EMBL/GenBank/DDBJ whole genome shotgun (WGS) entry which is preliminary data.</text>
</comment>
<reference evidence="2 3" key="1">
    <citation type="submission" date="2024-03" db="EMBL/GenBank/DDBJ databases">
        <title>Adaptation during the transition from Ophiocordyceps entomopathogen to insect associate is accompanied by gene loss and intensified selection.</title>
        <authorList>
            <person name="Ward C.M."/>
            <person name="Onetto C.A."/>
            <person name="Borneman A.R."/>
        </authorList>
    </citation>
    <scope>NUCLEOTIDE SEQUENCE [LARGE SCALE GENOMIC DNA]</scope>
    <source>
        <strain evidence="2">AWRI1</strain>
        <tissue evidence="2">Single Adult Female</tissue>
    </source>
</reference>
<evidence type="ECO:0000256" key="1">
    <source>
        <dbReference type="SAM" id="MobiDB-lite"/>
    </source>
</evidence>
<accession>A0AAN9TND7</accession>
<name>A0AAN9TND7_9HEMI</name>
<gene>
    <name evidence="2" type="ORF">V9T40_008592</name>
</gene>
<dbReference type="EMBL" id="JBBCAQ010000010">
    <property type="protein sequence ID" value="KAK7601151.1"/>
    <property type="molecule type" value="Genomic_DNA"/>
</dbReference>
<sequence length="82" mass="9428">MLRRGRRSPTADSDRTERRESVRTGKDKEQGDLMDERGSVEGRQALLILTAKSEMARIPWARLIRPWASHRDVTQGWPDVAL</sequence>
<proteinExistence type="predicted"/>
<protein>
    <submittedName>
        <fullName evidence="2">Uncharacterized protein</fullName>
    </submittedName>
</protein>
<feature type="region of interest" description="Disordered" evidence="1">
    <location>
        <begin position="1"/>
        <end position="38"/>
    </location>
</feature>
<keyword evidence="3" id="KW-1185">Reference proteome</keyword>